<keyword evidence="2" id="KW-1185">Reference proteome</keyword>
<proteinExistence type="predicted"/>
<comment type="caution">
    <text evidence="1">The sequence shown here is derived from an EMBL/GenBank/DDBJ whole genome shotgun (WGS) entry which is preliminary data.</text>
</comment>
<dbReference type="AlphaFoldDB" id="A0A8S1QWS1"/>
<sequence length="108" mass="13248">MRFQIQKYSANLIIRIRRCSKIIGQTTMDHPKNKNHLQKITSSYLRFCLKLINQSLMSYKAEKNEEYHYELIFKIIEFYIIKGIQYAQYFLQNKLEFLQIIYLNIFHM</sequence>
<evidence type="ECO:0000313" key="2">
    <source>
        <dbReference type="Proteomes" id="UP000692954"/>
    </source>
</evidence>
<protein>
    <submittedName>
        <fullName evidence="1">Uncharacterized protein</fullName>
    </submittedName>
</protein>
<dbReference type="EMBL" id="CAJJDN010000125">
    <property type="protein sequence ID" value="CAD8120356.1"/>
    <property type="molecule type" value="Genomic_DNA"/>
</dbReference>
<dbReference type="Proteomes" id="UP000692954">
    <property type="component" value="Unassembled WGS sequence"/>
</dbReference>
<organism evidence="1 2">
    <name type="scientific">Paramecium sonneborni</name>
    <dbReference type="NCBI Taxonomy" id="65129"/>
    <lineage>
        <taxon>Eukaryota</taxon>
        <taxon>Sar</taxon>
        <taxon>Alveolata</taxon>
        <taxon>Ciliophora</taxon>
        <taxon>Intramacronucleata</taxon>
        <taxon>Oligohymenophorea</taxon>
        <taxon>Peniculida</taxon>
        <taxon>Parameciidae</taxon>
        <taxon>Paramecium</taxon>
    </lineage>
</organism>
<gene>
    <name evidence="1" type="ORF">PSON_ATCC_30995.1.T1250173</name>
</gene>
<accession>A0A8S1QWS1</accession>
<reference evidence="1" key="1">
    <citation type="submission" date="2021-01" db="EMBL/GenBank/DDBJ databases">
        <authorList>
            <consortium name="Genoscope - CEA"/>
            <person name="William W."/>
        </authorList>
    </citation>
    <scope>NUCLEOTIDE SEQUENCE</scope>
</reference>
<evidence type="ECO:0000313" key="1">
    <source>
        <dbReference type="EMBL" id="CAD8120356.1"/>
    </source>
</evidence>
<name>A0A8S1QWS1_9CILI</name>